<organism evidence="3 4">
    <name type="scientific">Paenibacillus selenitireducens</name>
    <dbReference type="NCBI Taxonomy" id="1324314"/>
    <lineage>
        <taxon>Bacteria</taxon>
        <taxon>Bacillati</taxon>
        <taxon>Bacillota</taxon>
        <taxon>Bacilli</taxon>
        <taxon>Bacillales</taxon>
        <taxon>Paenibacillaceae</taxon>
        <taxon>Paenibacillus</taxon>
    </lineage>
</organism>
<dbReference type="FunFam" id="3.40.50.720:FF:000084">
    <property type="entry name" value="Short-chain dehydrogenase reductase"/>
    <property type="match status" value="1"/>
</dbReference>
<dbReference type="PROSITE" id="PS00061">
    <property type="entry name" value="ADH_SHORT"/>
    <property type="match status" value="1"/>
</dbReference>
<dbReference type="PANTHER" id="PTHR24321:SF8">
    <property type="entry name" value="ESTRADIOL 17-BETA-DEHYDROGENASE 8-RELATED"/>
    <property type="match status" value="1"/>
</dbReference>
<dbReference type="AlphaFoldDB" id="A0A1T2XL36"/>
<evidence type="ECO:0000313" key="3">
    <source>
        <dbReference type="EMBL" id="OPA80528.1"/>
    </source>
</evidence>
<dbReference type="InterPro" id="IPR020904">
    <property type="entry name" value="Sc_DH/Rdtase_CS"/>
</dbReference>
<dbReference type="EMBL" id="MSZX01000002">
    <property type="protein sequence ID" value="OPA80528.1"/>
    <property type="molecule type" value="Genomic_DNA"/>
</dbReference>
<dbReference type="RefSeq" id="WP_078497873.1">
    <property type="nucleotide sequence ID" value="NZ_MSZX01000002.1"/>
</dbReference>
<dbReference type="GO" id="GO:0016491">
    <property type="term" value="F:oxidoreductase activity"/>
    <property type="evidence" value="ECO:0007669"/>
    <property type="project" value="UniProtKB-KW"/>
</dbReference>
<comment type="caution">
    <text evidence="3">The sequence shown here is derived from an EMBL/GenBank/DDBJ whole genome shotgun (WGS) entry which is preliminary data.</text>
</comment>
<protein>
    <submittedName>
        <fullName evidence="3">Short-chain dehydrogenase</fullName>
    </submittedName>
</protein>
<dbReference type="Gene3D" id="3.40.50.720">
    <property type="entry name" value="NAD(P)-binding Rossmann-like Domain"/>
    <property type="match status" value="1"/>
</dbReference>
<accession>A0A1T2XL36</accession>
<dbReference type="InterPro" id="IPR002347">
    <property type="entry name" value="SDR_fam"/>
</dbReference>
<dbReference type="PRINTS" id="PR00081">
    <property type="entry name" value="GDHRDH"/>
</dbReference>
<dbReference type="Proteomes" id="UP000190188">
    <property type="component" value="Unassembled WGS sequence"/>
</dbReference>
<dbReference type="PANTHER" id="PTHR24321">
    <property type="entry name" value="DEHYDROGENASES, SHORT CHAIN"/>
    <property type="match status" value="1"/>
</dbReference>
<dbReference type="OrthoDB" id="9803333at2"/>
<comment type="similarity">
    <text evidence="1">Belongs to the short-chain dehydrogenases/reductases (SDR) family.</text>
</comment>
<dbReference type="NCBIfam" id="NF005559">
    <property type="entry name" value="PRK07231.1"/>
    <property type="match status" value="1"/>
</dbReference>
<dbReference type="GO" id="GO:0008206">
    <property type="term" value="P:bile acid metabolic process"/>
    <property type="evidence" value="ECO:0007669"/>
    <property type="project" value="UniProtKB-ARBA"/>
</dbReference>
<proteinExistence type="inferred from homology"/>
<gene>
    <name evidence="3" type="ORF">BVG16_07315</name>
</gene>
<dbReference type="SUPFAM" id="SSF51735">
    <property type="entry name" value="NAD(P)-binding Rossmann-fold domains"/>
    <property type="match status" value="1"/>
</dbReference>
<evidence type="ECO:0000256" key="2">
    <source>
        <dbReference type="ARBA" id="ARBA00023002"/>
    </source>
</evidence>
<dbReference type="PRINTS" id="PR00080">
    <property type="entry name" value="SDRFAMILY"/>
</dbReference>
<dbReference type="STRING" id="1324314.BVG16_07315"/>
<dbReference type="Pfam" id="PF13561">
    <property type="entry name" value="adh_short_C2"/>
    <property type="match status" value="1"/>
</dbReference>
<dbReference type="InterPro" id="IPR036291">
    <property type="entry name" value="NAD(P)-bd_dom_sf"/>
</dbReference>
<reference evidence="3 4" key="1">
    <citation type="submission" date="2017-01" db="EMBL/GenBank/DDBJ databases">
        <title>Genome analysis of Paenibacillus selenitrireducens ES3-24.</title>
        <authorList>
            <person name="Xu D."/>
            <person name="Yao R."/>
            <person name="Zheng S."/>
        </authorList>
    </citation>
    <scope>NUCLEOTIDE SEQUENCE [LARGE SCALE GENOMIC DNA]</scope>
    <source>
        <strain evidence="3 4">ES3-24</strain>
    </source>
</reference>
<sequence>MSLQGKVCIVTGGGSGIGEVTVKRFASEGATVIIADVNEQGAQRVVHEILRHNGSASVMSVRTDVSDDREVRSLVTEVISQYGHIDVLFNNAATILPKALEEVSEHEWTRVIDINLKSVYLMIKYTIPYLRVTRGSIVNMASLNGLVGQKQNAVYAATKGGIIAMTKALAIDYAPEGVRVNCICPAGVMTPLLEKWTMEQADPEEVRTSLNEMHALGRPARAEEISDAVVFLASQSSQFITGVALPVDGGASLGY</sequence>
<keyword evidence="4" id="KW-1185">Reference proteome</keyword>
<evidence type="ECO:0000256" key="1">
    <source>
        <dbReference type="ARBA" id="ARBA00006484"/>
    </source>
</evidence>
<evidence type="ECO:0000313" key="4">
    <source>
        <dbReference type="Proteomes" id="UP000190188"/>
    </source>
</evidence>
<name>A0A1T2XL36_9BACL</name>
<keyword evidence="2" id="KW-0560">Oxidoreductase</keyword>